<dbReference type="CDD" id="cd09917">
    <property type="entry name" value="F-box_SF"/>
    <property type="match status" value="1"/>
</dbReference>
<dbReference type="PANTHER" id="PTHR22872">
    <property type="entry name" value="BTK-BINDING PROTEIN-RELATED"/>
    <property type="match status" value="1"/>
</dbReference>
<keyword evidence="5" id="KW-1185">Reference proteome</keyword>
<organism evidence="4 5">
    <name type="scientific">Rhododendron griersonianum</name>
    <dbReference type="NCBI Taxonomy" id="479676"/>
    <lineage>
        <taxon>Eukaryota</taxon>
        <taxon>Viridiplantae</taxon>
        <taxon>Streptophyta</taxon>
        <taxon>Embryophyta</taxon>
        <taxon>Tracheophyta</taxon>
        <taxon>Spermatophyta</taxon>
        <taxon>Magnoliopsida</taxon>
        <taxon>eudicotyledons</taxon>
        <taxon>Gunneridae</taxon>
        <taxon>Pentapetalae</taxon>
        <taxon>asterids</taxon>
        <taxon>Ericales</taxon>
        <taxon>Ericaceae</taxon>
        <taxon>Ericoideae</taxon>
        <taxon>Rhodoreae</taxon>
        <taxon>Rhododendron</taxon>
    </lineage>
</organism>
<dbReference type="InterPro" id="IPR009091">
    <property type="entry name" value="RCC1/BLIP-II"/>
</dbReference>
<protein>
    <recommendedName>
        <fullName evidence="6">Ultraviolet-B receptor UVR8</fullName>
    </recommendedName>
</protein>
<keyword evidence="1" id="KW-0677">Repeat</keyword>
<dbReference type="Gene3D" id="2.130.10.30">
    <property type="entry name" value="Regulator of chromosome condensation 1/beta-lactamase-inhibitor protein II"/>
    <property type="match status" value="2"/>
</dbReference>
<keyword evidence="3" id="KW-0812">Transmembrane</keyword>
<feature type="transmembrane region" description="Helical" evidence="3">
    <location>
        <begin position="126"/>
        <end position="149"/>
    </location>
</feature>
<dbReference type="EMBL" id="JACTNZ010000006">
    <property type="protein sequence ID" value="KAG5546278.1"/>
    <property type="molecule type" value="Genomic_DNA"/>
</dbReference>
<dbReference type="PANTHER" id="PTHR22872:SF2">
    <property type="entry name" value="INHIBITOR OF BRUTON TYROSINE KINASE"/>
    <property type="match status" value="1"/>
</dbReference>
<evidence type="ECO:0000313" key="4">
    <source>
        <dbReference type="EMBL" id="KAG5546278.1"/>
    </source>
</evidence>
<dbReference type="AlphaFoldDB" id="A0AAV6K1G5"/>
<dbReference type="Pfam" id="PF00415">
    <property type="entry name" value="RCC1"/>
    <property type="match status" value="3"/>
</dbReference>
<name>A0AAV6K1G5_9ERIC</name>
<feature type="repeat" description="RCC1" evidence="2">
    <location>
        <begin position="409"/>
        <end position="463"/>
    </location>
</feature>
<accession>A0AAV6K1G5</accession>
<dbReference type="PROSITE" id="PS50012">
    <property type="entry name" value="RCC1_3"/>
    <property type="match status" value="3"/>
</dbReference>
<evidence type="ECO:0000256" key="2">
    <source>
        <dbReference type="PROSITE-ProRule" id="PRU00235"/>
    </source>
</evidence>
<evidence type="ECO:0000256" key="3">
    <source>
        <dbReference type="SAM" id="Phobius"/>
    </source>
</evidence>
<dbReference type="Proteomes" id="UP000823749">
    <property type="component" value="Chromosome 6"/>
</dbReference>
<gene>
    <name evidence="4" type="ORF">RHGRI_018449</name>
</gene>
<comment type="caution">
    <text evidence="4">The sequence shown here is derived from an EMBL/GenBank/DDBJ whole genome shotgun (WGS) entry which is preliminary data.</text>
</comment>
<evidence type="ECO:0000313" key="5">
    <source>
        <dbReference type="Proteomes" id="UP000823749"/>
    </source>
</evidence>
<feature type="repeat" description="RCC1" evidence="2">
    <location>
        <begin position="268"/>
        <end position="320"/>
    </location>
</feature>
<dbReference type="PROSITE" id="PS00626">
    <property type="entry name" value="RCC1_2"/>
    <property type="match status" value="1"/>
</dbReference>
<dbReference type="Pfam" id="PF13540">
    <property type="entry name" value="RCC1_2"/>
    <property type="match status" value="2"/>
</dbReference>
<evidence type="ECO:0008006" key="6">
    <source>
        <dbReference type="Google" id="ProtNLM"/>
    </source>
</evidence>
<dbReference type="PRINTS" id="PR00633">
    <property type="entry name" value="RCCNDNSATION"/>
</dbReference>
<evidence type="ECO:0000256" key="1">
    <source>
        <dbReference type="ARBA" id="ARBA00022737"/>
    </source>
</evidence>
<feature type="repeat" description="RCC1" evidence="2">
    <location>
        <begin position="357"/>
        <end position="408"/>
    </location>
</feature>
<keyword evidence="3" id="KW-0472">Membrane</keyword>
<reference evidence="4 5" key="1">
    <citation type="submission" date="2020-08" db="EMBL/GenBank/DDBJ databases">
        <title>Plant Genome Project.</title>
        <authorList>
            <person name="Zhang R.-G."/>
        </authorList>
    </citation>
    <scope>NUCLEOTIDE SEQUENCE [LARGE SCALE GENOMIC DNA]</scope>
    <source>
        <strain evidence="4">WSP0</strain>
        <tissue evidence="4">Leaf</tissue>
    </source>
</reference>
<dbReference type="SUPFAM" id="SSF50985">
    <property type="entry name" value="RCC1/BLIP-II"/>
    <property type="match status" value="1"/>
</dbReference>
<proteinExistence type="predicted"/>
<dbReference type="InterPro" id="IPR051625">
    <property type="entry name" value="Signaling_Regulatory_Domain"/>
</dbReference>
<dbReference type="InterPro" id="IPR000408">
    <property type="entry name" value="Reg_chr_condens"/>
</dbReference>
<keyword evidence="3" id="KW-1133">Transmembrane helix</keyword>
<sequence>MADILRPTSIEDLPSHLIVEILSCGKLSVVDLVCLELTSRAFRGSHHGLFPPSFRSLVDFAAFQLCGSHPIYAPMSPNARNGVFNRCRGNWKRVLRFLQSVEQSSNVVETSLGNVNLTFGWPTNDLIALLLWLWVWFWSYLFLMIDCYLQMQIRTGKYHTLLIKDSSGYSCGSSLCGVLGHGPETTQCVAFTRINFPSRAHVIQVSASHNHAAFVMQSGEVFTCGDNSSFFCGHRDVGRPRLVDALRGIPCKQVATGLSFTIFLTRQGHVYTCGANSHGQLGHGDTNDRPIPTIVEPLESVGAIAQIAAGPSYSLAITDDGTIHSFGSGANFCLGHGLQRDELQPRPIQSFIRQDIHIVYTWGKGYCGALGHGDEVDKITPELLCSLRSHVAVQVCASKRKTFVLVDDGSVYGFGWMAFGSLGFTDRGASDKITKPRILDSLRPYHISQVSTGLYHTVVVTNRGQIFGFGDNERAQLGHDTLRGCLKPTEIFVPEMENNAGFVSETG</sequence>